<feature type="compositionally biased region" description="Low complexity" evidence="1">
    <location>
        <begin position="43"/>
        <end position="70"/>
    </location>
</feature>
<feature type="compositionally biased region" description="Low complexity" evidence="1">
    <location>
        <begin position="82"/>
        <end position="91"/>
    </location>
</feature>
<gene>
    <name evidence="2" type="ORF">AAF712_013385</name>
</gene>
<accession>A0ABR2ZHA6</accession>
<evidence type="ECO:0000313" key="2">
    <source>
        <dbReference type="EMBL" id="KAL0059847.1"/>
    </source>
</evidence>
<protein>
    <submittedName>
        <fullName evidence="2">Uncharacterized protein</fullName>
    </submittedName>
</protein>
<feature type="region of interest" description="Disordered" evidence="1">
    <location>
        <begin position="144"/>
        <end position="176"/>
    </location>
</feature>
<name>A0ABR2ZHA6_9AGAR</name>
<evidence type="ECO:0000256" key="1">
    <source>
        <dbReference type="SAM" id="MobiDB-lite"/>
    </source>
</evidence>
<organism evidence="2 3">
    <name type="scientific">Marasmius tenuissimus</name>
    <dbReference type="NCBI Taxonomy" id="585030"/>
    <lineage>
        <taxon>Eukaryota</taxon>
        <taxon>Fungi</taxon>
        <taxon>Dikarya</taxon>
        <taxon>Basidiomycota</taxon>
        <taxon>Agaricomycotina</taxon>
        <taxon>Agaricomycetes</taxon>
        <taxon>Agaricomycetidae</taxon>
        <taxon>Agaricales</taxon>
        <taxon>Marasmiineae</taxon>
        <taxon>Marasmiaceae</taxon>
        <taxon>Marasmius</taxon>
    </lineage>
</organism>
<feature type="region of interest" description="Disordered" evidence="1">
    <location>
        <begin position="1"/>
        <end position="114"/>
    </location>
</feature>
<sequence length="559" mass="61614">MFFARRPIPPSSSTSTPPSRPKGLWKAKSRVIGEKQKQPPKQSSLSLGLSPRPSSPRSSRSSSSSTLLSSSEDEGELLFDDSASTSSTSSISRKRRRVDRSFHSDDSGSEDEMEDQVYLWDYSSCRSPTPLEIKKTQVSITLPSNSFQGSSTSLASRSRPTPRKQIQSSIGLPAETQDGDEEVAWADWEEIHKMLTAVEEGSEPTSLPNLRTVIHECQRVLRLYPEPSQLFQYYAHPVPPTVVHTVLGHALFLFGDILNRHSSNSILLDNEPTAPTAYWLAALDVFTMGDNLPRQTDDDAQSDWRMDLIWGRTLVALVRALQCSNSSSQQTPKAHPDSPLGYIELNHPPHVTRETETTELLKLAMDQVTRGYFHMPRSSPSTHTIASSSSSTIASPSSPCTSACTCLSAIANDVLHIAPCLSRANDRVYWLRWGESLFASASPSTYVTPVSSLSSASSMSSIHPSSVTAVSRGQCNLLLARALVEVGDEEEEWREEAREALDNALEFLEQAPCSTIRHGSPNLKRKWDQVEVDGEPMAADDGDVEQMIKEARDMLVRLG</sequence>
<reference evidence="2 3" key="1">
    <citation type="submission" date="2024-05" db="EMBL/GenBank/DDBJ databases">
        <title>A draft genome resource for the thread blight pathogen Marasmius tenuissimus strain MS-2.</title>
        <authorList>
            <person name="Yulfo-Soto G.E."/>
            <person name="Baruah I.K."/>
            <person name="Amoako-Attah I."/>
            <person name="Bukari Y."/>
            <person name="Meinhardt L.W."/>
            <person name="Bailey B.A."/>
            <person name="Cohen S.P."/>
        </authorList>
    </citation>
    <scope>NUCLEOTIDE SEQUENCE [LARGE SCALE GENOMIC DNA]</scope>
    <source>
        <strain evidence="2 3">MS-2</strain>
    </source>
</reference>
<feature type="compositionally biased region" description="Polar residues" evidence="1">
    <location>
        <begin position="144"/>
        <end position="170"/>
    </location>
</feature>
<dbReference type="EMBL" id="JBBXMP010000203">
    <property type="protein sequence ID" value="KAL0059847.1"/>
    <property type="molecule type" value="Genomic_DNA"/>
</dbReference>
<dbReference type="Proteomes" id="UP001437256">
    <property type="component" value="Unassembled WGS sequence"/>
</dbReference>
<evidence type="ECO:0000313" key="3">
    <source>
        <dbReference type="Proteomes" id="UP001437256"/>
    </source>
</evidence>
<keyword evidence="3" id="KW-1185">Reference proteome</keyword>
<proteinExistence type="predicted"/>
<comment type="caution">
    <text evidence="2">The sequence shown here is derived from an EMBL/GenBank/DDBJ whole genome shotgun (WGS) entry which is preliminary data.</text>
</comment>